<proteinExistence type="predicted"/>
<name>A0A4Z2GZ02_9TELE</name>
<dbReference type="Proteomes" id="UP000314294">
    <property type="component" value="Unassembled WGS sequence"/>
</dbReference>
<gene>
    <name evidence="1" type="ORF">EYF80_031001</name>
</gene>
<sequence length="62" mass="6863">MFDLVLDDVQGAKRLPAKQLQRVSIHGSAQSPISAMVVKSPGDQHSEKLSQLRLLTDVLDFF</sequence>
<keyword evidence="2" id="KW-1185">Reference proteome</keyword>
<protein>
    <submittedName>
        <fullName evidence="1">Uncharacterized protein</fullName>
    </submittedName>
</protein>
<comment type="caution">
    <text evidence="1">The sequence shown here is derived from an EMBL/GenBank/DDBJ whole genome shotgun (WGS) entry which is preliminary data.</text>
</comment>
<evidence type="ECO:0000313" key="2">
    <source>
        <dbReference type="Proteomes" id="UP000314294"/>
    </source>
</evidence>
<accession>A0A4Z2GZ02</accession>
<dbReference type="AlphaFoldDB" id="A0A4Z2GZ02"/>
<dbReference type="EMBL" id="SRLO01000371">
    <property type="protein sequence ID" value="TNN58756.1"/>
    <property type="molecule type" value="Genomic_DNA"/>
</dbReference>
<evidence type="ECO:0000313" key="1">
    <source>
        <dbReference type="EMBL" id="TNN58756.1"/>
    </source>
</evidence>
<organism evidence="1 2">
    <name type="scientific">Liparis tanakae</name>
    <name type="common">Tanaka's snailfish</name>
    <dbReference type="NCBI Taxonomy" id="230148"/>
    <lineage>
        <taxon>Eukaryota</taxon>
        <taxon>Metazoa</taxon>
        <taxon>Chordata</taxon>
        <taxon>Craniata</taxon>
        <taxon>Vertebrata</taxon>
        <taxon>Euteleostomi</taxon>
        <taxon>Actinopterygii</taxon>
        <taxon>Neopterygii</taxon>
        <taxon>Teleostei</taxon>
        <taxon>Neoteleostei</taxon>
        <taxon>Acanthomorphata</taxon>
        <taxon>Eupercaria</taxon>
        <taxon>Perciformes</taxon>
        <taxon>Cottioidei</taxon>
        <taxon>Cottales</taxon>
        <taxon>Liparidae</taxon>
        <taxon>Liparis</taxon>
    </lineage>
</organism>
<reference evidence="1 2" key="1">
    <citation type="submission" date="2019-03" db="EMBL/GenBank/DDBJ databases">
        <title>First draft genome of Liparis tanakae, snailfish: a comprehensive survey of snailfish specific genes.</title>
        <authorList>
            <person name="Kim W."/>
            <person name="Song I."/>
            <person name="Jeong J.-H."/>
            <person name="Kim D."/>
            <person name="Kim S."/>
            <person name="Ryu S."/>
            <person name="Song J.Y."/>
            <person name="Lee S.K."/>
        </authorList>
    </citation>
    <scope>NUCLEOTIDE SEQUENCE [LARGE SCALE GENOMIC DNA]</scope>
    <source>
        <tissue evidence="1">Muscle</tissue>
    </source>
</reference>